<keyword evidence="3" id="KW-1185">Reference proteome</keyword>
<proteinExistence type="predicted"/>
<evidence type="ECO:0000313" key="3">
    <source>
        <dbReference type="Proteomes" id="UP000295325"/>
    </source>
</evidence>
<protein>
    <submittedName>
        <fullName evidence="2">Uncharacterized protein</fullName>
    </submittedName>
</protein>
<accession>A0A4V3EUZ8</accession>
<sequence length="62" mass="6813">MISTTEATGSRTPLNKNIVLSGMPDSGKTTKHYILTKSPATKGLQCKVKSDKIQLLCINRMY</sequence>
<comment type="caution">
    <text evidence="2">The sequence shown here is derived from an EMBL/GenBank/DDBJ whole genome shotgun (WGS) entry which is preliminary data.</text>
</comment>
<evidence type="ECO:0000313" key="2">
    <source>
        <dbReference type="EMBL" id="TDT61959.1"/>
    </source>
</evidence>
<organism evidence="2 3">
    <name type="scientific">Fonticella tunisiensis</name>
    <dbReference type="NCBI Taxonomy" id="1096341"/>
    <lineage>
        <taxon>Bacteria</taxon>
        <taxon>Bacillati</taxon>
        <taxon>Bacillota</taxon>
        <taxon>Clostridia</taxon>
        <taxon>Eubacteriales</taxon>
        <taxon>Clostridiaceae</taxon>
        <taxon>Fonticella</taxon>
    </lineage>
</organism>
<evidence type="ECO:0000256" key="1">
    <source>
        <dbReference type="SAM" id="MobiDB-lite"/>
    </source>
</evidence>
<name>A0A4V3EUZ8_9CLOT</name>
<gene>
    <name evidence="2" type="ORF">EDD71_105139</name>
</gene>
<dbReference type="Proteomes" id="UP000295325">
    <property type="component" value="Unassembled WGS sequence"/>
</dbReference>
<dbReference type="EMBL" id="SOAZ01000005">
    <property type="protein sequence ID" value="TDT61959.1"/>
    <property type="molecule type" value="Genomic_DNA"/>
</dbReference>
<reference evidence="2 3" key="1">
    <citation type="submission" date="2019-03" db="EMBL/GenBank/DDBJ databases">
        <title>Genomic Encyclopedia of Type Strains, Phase IV (KMG-IV): sequencing the most valuable type-strain genomes for metagenomic binning, comparative biology and taxonomic classification.</title>
        <authorList>
            <person name="Goeker M."/>
        </authorList>
    </citation>
    <scope>NUCLEOTIDE SEQUENCE [LARGE SCALE GENOMIC DNA]</scope>
    <source>
        <strain evidence="2 3">DSM 24455</strain>
    </source>
</reference>
<feature type="region of interest" description="Disordered" evidence="1">
    <location>
        <begin position="1"/>
        <end position="23"/>
    </location>
</feature>
<feature type="compositionally biased region" description="Polar residues" evidence="1">
    <location>
        <begin position="1"/>
        <end position="15"/>
    </location>
</feature>
<dbReference type="AlphaFoldDB" id="A0A4V3EUZ8"/>